<dbReference type="Pfam" id="PF24758">
    <property type="entry name" value="LRR_At5g56370"/>
    <property type="match status" value="1"/>
</dbReference>
<dbReference type="CDD" id="cd22160">
    <property type="entry name" value="F-box_AtFBL13-like"/>
    <property type="match status" value="1"/>
</dbReference>
<dbReference type="InterPro" id="IPR032675">
    <property type="entry name" value="LRR_dom_sf"/>
</dbReference>
<dbReference type="Pfam" id="PF00646">
    <property type="entry name" value="F-box"/>
    <property type="match status" value="1"/>
</dbReference>
<feature type="domain" description="F-box" evidence="1">
    <location>
        <begin position="27"/>
        <end position="63"/>
    </location>
</feature>
<comment type="caution">
    <text evidence="2">The sequence shown here is derived from an EMBL/GenBank/DDBJ whole genome shotgun (WGS) entry which is preliminary data.</text>
</comment>
<accession>A0A565CT97</accession>
<dbReference type="SUPFAM" id="SSF52047">
    <property type="entry name" value="RNI-like"/>
    <property type="match status" value="1"/>
</dbReference>
<dbReference type="InterPro" id="IPR050232">
    <property type="entry name" value="FBL13/AtMIF1-like"/>
</dbReference>
<dbReference type="InterPro" id="IPR006566">
    <property type="entry name" value="FBD"/>
</dbReference>
<dbReference type="Gene3D" id="3.80.10.10">
    <property type="entry name" value="Ribonuclease Inhibitor"/>
    <property type="match status" value="1"/>
</dbReference>
<dbReference type="SUPFAM" id="SSF81383">
    <property type="entry name" value="F-box domain"/>
    <property type="match status" value="1"/>
</dbReference>
<sequence>MEEESLLYEEELQLFLKLPPSYLSESEDLISKLPDALISQILLYLPTKEALWTSVLSNRWKSLWLLIPGLDLDSSQFPNYDAFVSFVDRFLDFSREQNSCLHKLKLSIRKDVNDPPCVTRWIDFVARRKLKHLDVECLVNRNFLEVIPLSLYICDTLVYLRLHRVSLGKLESVSLPSLKTMSLEHNVYANDVVLESLISSCPVLEDLNMVRMVEDNVKVLRVRSQTLTSLNIDFLFGEGDDMVDDFEKKDQGVLIDAPRLKSLKFQDDLSDSKTITNSGSLAKVDIVYVFNENDCADVVDLPKRNMVRNFFTSISGVSYMKISDHTLEFFYYNLDFDPLPQFCNLSRLKVTFSLLNLEMLPTILKSCPNLKSLVLVLDFDHLDERVKIRFSSVPCCLLSSLELVEIKKFNGGPAKMEVAKYFVENSVILEKLLVRVSCSRYDEGFFVLTDLLALPRRSSSCRIVVC</sequence>
<dbReference type="Pfam" id="PF08387">
    <property type="entry name" value="FBD"/>
    <property type="match status" value="1"/>
</dbReference>
<dbReference type="SMART" id="SM00579">
    <property type="entry name" value="FBD"/>
    <property type="match status" value="1"/>
</dbReference>
<dbReference type="OrthoDB" id="612216at2759"/>
<keyword evidence="3" id="KW-1185">Reference proteome</keyword>
<gene>
    <name evidence="2" type="ORF">ANE_LOCUS27256</name>
</gene>
<dbReference type="Proteomes" id="UP000489600">
    <property type="component" value="Unassembled WGS sequence"/>
</dbReference>
<dbReference type="InterPro" id="IPR055411">
    <property type="entry name" value="LRR_FXL15/At3g58940/PEG3-like"/>
</dbReference>
<evidence type="ECO:0000313" key="3">
    <source>
        <dbReference type="Proteomes" id="UP000489600"/>
    </source>
</evidence>
<reference evidence="2" key="1">
    <citation type="submission" date="2019-07" db="EMBL/GenBank/DDBJ databases">
        <authorList>
            <person name="Dittberner H."/>
        </authorList>
    </citation>
    <scope>NUCLEOTIDE SEQUENCE [LARGE SCALE GENOMIC DNA]</scope>
</reference>
<evidence type="ECO:0000259" key="1">
    <source>
        <dbReference type="PROSITE" id="PS50181"/>
    </source>
</evidence>
<dbReference type="AlphaFoldDB" id="A0A565CT97"/>
<dbReference type="InterPro" id="IPR036047">
    <property type="entry name" value="F-box-like_dom_sf"/>
</dbReference>
<protein>
    <recommendedName>
        <fullName evidence="1">F-box domain-containing protein</fullName>
    </recommendedName>
</protein>
<proteinExistence type="predicted"/>
<dbReference type="PANTHER" id="PTHR31900">
    <property type="entry name" value="F-BOX/RNI SUPERFAMILY PROTEIN-RELATED"/>
    <property type="match status" value="1"/>
</dbReference>
<organism evidence="2 3">
    <name type="scientific">Arabis nemorensis</name>
    <dbReference type="NCBI Taxonomy" id="586526"/>
    <lineage>
        <taxon>Eukaryota</taxon>
        <taxon>Viridiplantae</taxon>
        <taxon>Streptophyta</taxon>
        <taxon>Embryophyta</taxon>
        <taxon>Tracheophyta</taxon>
        <taxon>Spermatophyta</taxon>
        <taxon>Magnoliopsida</taxon>
        <taxon>eudicotyledons</taxon>
        <taxon>Gunneridae</taxon>
        <taxon>Pentapetalae</taxon>
        <taxon>rosids</taxon>
        <taxon>malvids</taxon>
        <taxon>Brassicales</taxon>
        <taxon>Brassicaceae</taxon>
        <taxon>Arabideae</taxon>
        <taxon>Arabis</taxon>
    </lineage>
</organism>
<dbReference type="PROSITE" id="PS50181">
    <property type="entry name" value="FBOX"/>
    <property type="match status" value="1"/>
</dbReference>
<dbReference type="InterPro" id="IPR001810">
    <property type="entry name" value="F-box_dom"/>
</dbReference>
<name>A0A565CT97_9BRAS</name>
<dbReference type="EMBL" id="CABITT030000008">
    <property type="protein sequence ID" value="VVB16812.1"/>
    <property type="molecule type" value="Genomic_DNA"/>
</dbReference>
<dbReference type="PANTHER" id="PTHR31900:SF25">
    <property type="entry name" value="FBD DOMAIN-CONTAINING PROTEIN"/>
    <property type="match status" value="1"/>
</dbReference>
<evidence type="ECO:0000313" key="2">
    <source>
        <dbReference type="EMBL" id="VVB16812.1"/>
    </source>
</evidence>
<dbReference type="InterPro" id="IPR053781">
    <property type="entry name" value="F-box_AtFBL13-like"/>
</dbReference>